<evidence type="ECO:0000256" key="11">
    <source>
        <dbReference type="SAM" id="Phobius"/>
    </source>
</evidence>
<dbReference type="RefSeq" id="WP_288197328.1">
    <property type="nucleotide sequence ID" value="NZ_LT608334.1"/>
</dbReference>
<keyword evidence="6 11" id="KW-0812">Transmembrane</keyword>
<comment type="subcellular location">
    <subcellularLocation>
        <location evidence="1">Cell membrane</location>
        <topology evidence="1">Multi-pass membrane protein</topology>
    </subcellularLocation>
</comment>
<dbReference type="PANTHER" id="PTHR30561">
    <property type="entry name" value="SMR FAMILY PROTON-DEPENDENT DRUG EFFLUX TRANSPORTER SUGE"/>
    <property type="match status" value="1"/>
</dbReference>
<feature type="transmembrane region" description="Helical" evidence="11">
    <location>
        <begin position="173"/>
        <end position="193"/>
    </location>
</feature>
<feature type="transmembrane region" description="Helical" evidence="11">
    <location>
        <begin position="30"/>
        <end position="51"/>
    </location>
</feature>
<feature type="transmembrane region" description="Helical" evidence="11">
    <location>
        <begin position="205"/>
        <end position="225"/>
    </location>
</feature>
<evidence type="ECO:0000256" key="8">
    <source>
        <dbReference type="ARBA" id="ARBA00022989"/>
    </source>
</evidence>
<dbReference type="GO" id="GO:0022857">
    <property type="term" value="F:transmembrane transporter activity"/>
    <property type="evidence" value="ECO:0007669"/>
    <property type="project" value="InterPro"/>
</dbReference>
<keyword evidence="7" id="KW-0448">Lipopolysaccharide biosynthesis</keyword>
<keyword evidence="3" id="KW-0444">Lipid biosynthesis</keyword>
<dbReference type="AlphaFoldDB" id="A0A212LIP1"/>
<dbReference type="InterPro" id="IPR000620">
    <property type="entry name" value="EamA_dom"/>
</dbReference>
<feature type="transmembrane region" description="Helical" evidence="11">
    <location>
        <begin position="114"/>
        <end position="133"/>
    </location>
</feature>
<dbReference type="InterPro" id="IPR000390">
    <property type="entry name" value="Small_drug/metabolite_transptr"/>
</dbReference>
<feature type="transmembrane region" description="Helical" evidence="11">
    <location>
        <begin position="57"/>
        <end position="75"/>
    </location>
</feature>
<evidence type="ECO:0000256" key="6">
    <source>
        <dbReference type="ARBA" id="ARBA00022692"/>
    </source>
</evidence>
<reference evidence="13" key="1">
    <citation type="submission" date="2016-08" db="EMBL/GenBank/DDBJ databases">
        <authorList>
            <person name="Seilhamer J.J."/>
        </authorList>
    </citation>
    <scope>NUCLEOTIDE SEQUENCE</scope>
    <source>
        <strain evidence="13">86</strain>
    </source>
</reference>
<sequence>MSFGVFAAVLAAAFVHAGWNVLVKGAADKLAMTISVAIGAGLVAAALLPFLPLPAPASWPFLGVSVLLQSVYYLLIARAYRIADMSLAYPLMRGAAPVVVALFGAAVFGEVLAGGQWLAVSLISAGVVALALGAFRRQPLAIAGVTAALCNAMVIAAYTLVDASGVRLSGSPVAYALLLAVLTGVVTVVLALAGGARPRLGARTLGLGLAGGAATTLSYGVALWAMTRAPVAPVAALRETSIVFALALSRLVFGEKPGRPRIAAALLVVAGVIVLRLA</sequence>
<evidence type="ECO:0000313" key="13">
    <source>
        <dbReference type="EMBL" id="SCM77426.1"/>
    </source>
</evidence>
<dbReference type="GO" id="GO:0005886">
    <property type="term" value="C:plasma membrane"/>
    <property type="evidence" value="ECO:0007669"/>
    <property type="project" value="UniProtKB-SubCell"/>
</dbReference>
<evidence type="ECO:0000256" key="2">
    <source>
        <dbReference type="ARBA" id="ARBA00022475"/>
    </source>
</evidence>
<feature type="domain" description="EamA" evidence="12">
    <location>
        <begin position="5"/>
        <end position="130"/>
    </location>
</feature>
<feature type="domain" description="EamA" evidence="12">
    <location>
        <begin position="144"/>
        <end position="275"/>
    </location>
</feature>
<protein>
    <submittedName>
        <fullName evidence="13">Putative transmembrane protein</fullName>
    </submittedName>
</protein>
<feature type="transmembrane region" description="Helical" evidence="11">
    <location>
        <begin position="260"/>
        <end position="277"/>
    </location>
</feature>
<organism evidence="13">
    <name type="scientific">uncultured Pleomorphomonas sp</name>
    <dbReference type="NCBI Taxonomy" id="442121"/>
    <lineage>
        <taxon>Bacteria</taxon>
        <taxon>Pseudomonadati</taxon>
        <taxon>Pseudomonadota</taxon>
        <taxon>Alphaproteobacteria</taxon>
        <taxon>Hyphomicrobiales</taxon>
        <taxon>Pleomorphomonadaceae</taxon>
        <taxon>Pleomorphomonas</taxon>
        <taxon>environmental samples</taxon>
    </lineage>
</organism>
<evidence type="ECO:0000256" key="7">
    <source>
        <dbReference type="ARBA" id="ARBA00022985"/>
    </source>
</evidence>
<evidence type="ECO:0000256" key="9">
    <source>
        <dbReference type="ARBA" id="ARBA00023098"/>
    </source>
</evidence>
<keyword evidence="10 11" id="KW-0472">Membrane</keyword>
<evidence type="ECO:0000256" key="5">
    <source>
        <dbReference type="ARBA" id="ARBA00022556"/>
    </source>
</evidence>
<dbReference type="InterPro" id="IPR037185">
    <property type="entry name" value="EmrE-like"/>
</dbReference>
<keyword evidence="9" id="KW-0443">Lipid metabolism</keyword>
<evidence type="ECO:0000256" key="1">
    <source>
        <dbReference type="ARBA" id="ARBA00004651"/>
    </source>
</evidence>
<keyword evidence="4" id="KW-0997">Cell inner membrane</keyword>
<dbReference type="GO" id="GO:0009103">
    <property type="term" value="P:lipopolysaccharide biosynthetic process"/>
    <property type="evidence" value="ECO:0007669"/>
    <property type="project" value="UniProtKB-KW"/>
</dbReference>
<dbReference type="Pfam" id="PF00892">
    <property type="entry name" value="EamA"/>
    <property type="match status" value="2"/>
</dbReference>
<keyword evidence="8 11" id="KW-1133">Transmembrane helix</keyword>
<keyword evidence="5" id="KW-0441">Lipid A biosynthesis</keyword>
<evidence type="ECO:0000256" key="10">
    <source>
        <dbReference type="ARBA" id="ARBA00023136"/>
    </source>
</evidence>
<evidence type="ECO:0000259" key="12">
    <source>
        <dbReference type="Pfam" id="PF00892"/>
    </source>
</evidence>
<feature type="transmembrane region" description="Helical" evidence="11">
    <location>
        <begin position="87"/>
        <end position="108"/>
    </location>
</feature>
<name>A0A212LIP1_9HYPH</name>
<dbReference type="GO" id="GO:0009245">
    <property type="term" value="P:lipid A biosynthetic process"/>
    <property type="evidence" value="ECO:0007669"/>
    <property type="project" value="UniProtKB-KW"/>
</dbReference>
<proteinExistence type="predicted"/>
<dbReference type="Gene3D" id="1.10.3730.20">
    <property type="match status" value="2"/>
</dbReference>
<accession>A0A212LIP1</accession>
<dbReference type="PANTHER" id="PTHR30561:SF9">
    <property type="entry name" value="4-AMINO-4-DEOXY-L-ARABINOSE-PHOSPHOUNDECAPRENOL FLIPPASE SUBUNIT ARNF-RELATED"/>
    <property type="match status" value="1"/>
</dbReference>
<feature type="transmembrane region" description="Helical" evidence="11">
    <location>
        <begin position="6"/>
        <end position="23"/>
    </location>
</feature>
<feature type="transmembrane region" description="Helical" evidence="11">
    <location>
        <begin position="140"/>
        <end position="161"/>
    </location>
</feature>
<dbReference type="SUPFAM" id="SSF103481">
    <property type="entry name" value="Multidrug resistance efflux transporter EmrE"/>
    <property type="match status" value="2"/>
</dbReference>
<evidence type="ECO:0000256" key="3">
    <source>
        <dbReference type="ARBA" id="ARBA00022516"/>
    </source>
</evidence>
<gene>
    <name evidence="13" type="ORF">KL86PLE_41231</name>
</gene>
<dbReference type="EMBL" id="FMJD01000008">
    <property type="protein sequence ID" value="SCM77426.1"/>
    <property type="molecule type" value="Genomic_DNA"/>
</dbReference>
<keyword evidence="2" id="KW-1003">Cell membrane</keyword>
<evidence type="ECO:0000256" key="4">
    <source>
        <dbReference type="ARBA" id="ARBA00022519"/>
    </source>
</evidence>